<feature type="domain" description="tRNA(Ile)-lysidine/2-thiocytidine synthase N-terminal" evidence="7">
    <location>
        <begin position="33"/>
        <end position="207"/>
    </location>
</feature>
<dbReference type="NCBIfam" id="TIGR02432">
    <property type="entry name" value="lysidine_TilS_N"/>
    <property type="match status" value="1"/>
</dbReference>
<dbReference type="PANTHER" id="PTHR43033:SF5">
    <property type="entry name" value="TRNA(ILE)-LYSIDINE SYNTHETASE"/>
    <property type="match status" value="1"/>
</dbReference>
<keyword evidence="4 6" id="KW-0067">ATP-binding</keyword>
<dbReference type="RefSeq" id="WP_394819583.1">
    <property type="nucleotide sequence ID" value="NZ_JAWJZY010000002.1"/>
</dbReference>
<sequence>MRLSEFLPVHEAEFAGLMTPYGPFPADEARYRVAVAVSGGADSLCLGLLAHRWRARSVALIVDHGLRPEAAREAQETQQLLTRQGVEAHILRLTHLSKMRGVQARARAARYDIFTRWCRQHGIMDLLVAHHRRDQAETYFLRKEKRSGAAGLAGMAAARFTPDVRIIRPLRDMPPERLRATLDAENIKWVEDPSNLNAQFRRVAIRQSVSKQDIDRALSETRRHAALRQKAETSLATYCGQLIPHPFGFVRILGELPSADILSRICQAVSGADWAPSRRRLAQLREAPQDTTLGGVWLFQRRHAGVTRGWCLVREPVAAAQLINVDDAALAEDLIWDQRWRLQGRPVPGIAIRRLGRAASQFKSRDLPARCLMALPAIWRGDRLIAVPHFGFCNDEAVAQLRFVAWRRAPVTDASLWCQAPPEAPYSRL</sequence>
<protein>
    <recommendedName>
        <fullName evidence="6">tRNA(Ile)-lysidine synthase</fullName>
        <ecNumber evidence="6">6.3.4.19</ecNumber>
    </recommendedName>
    <alternativeName>
        <fullName evidence="6">tRNA(Ile)-2-lysyl-cytidine synthase</fullName>
    </alternativeName>
    <alternativeName>
        <fullName evidence="6">tRNA(Ile)-lysidine synthetase</fullName>
    </alternativeName>
</protein>
<dbReference type="CDD" id="cd01992">
    <property type="entry name" value="TilS_N"/>
    <property type="match status" value="1"/>
</dbReference>
<dbReference type="EC" id="6.3.4.19" evidence="6"/>
<dbReference type="InterPro" id="IPR012094">
    <property type="entry name" value="tRNA_Ile_lys_synt"/>
</dbReference>
<reference evidence="8 9" key="1">
    <citation type="submission" date="2023-10" db="EMBL/GenBank/DDBJ databases">
        <title>Sorlinia euscelidii gen. nov., sp. nov., an acetic acid bacteria isolated from the gut of Euscelidius variegatus emitter.</title>
        <authorList>
            <person name="Michoud G."/>
            <person name="Marasco R."/>
            <person name="Seferji K."/>
            <person name="Gonella E."/>
            <person name="Garuglieri E."/>
            <person name="Alma A."/>
            <person name="Mapelli F."/>
            <person name="Borin S."/>
            <person name="Daffonchio D."/>
            <person name="Crotti E."/>
        </authorList>
    </citation>
    <scope>NUCLEOTIDE SEQUENCE [LARGE SCALE GENOMIC DNA]</scope>
    <source>
        <strain evidence="8 9">EV16P</strain>
    </source>
</reference>
<keyword evidence="3 6" id="KW-0547">Nucleotide-binding</keyword>
<dbReference type="PANTHER" id="PTHR43033">
    <property type="entry name" value="TRNA(ILE)-LYSIDINE SYNTHASE-RELATED"/>
    <property type="match status" value="1"/>
</dbReference>
<dbReference type="HAMAP" id="MF_01161">
    <property type="entry name" value="tRNA_Ile_lys_synt"/>
    <property type="match status" value="1"/>
</dbReference>
<evidence type="ECO:0000256" key="6">
    <source>
        <dbReference type="HAMAP-Rule" id="MF_01161"/>
    </source>
</evidence>
<evidence type="ECO:0000313" key="9">
    <source>
        <dbReference type="Proteomes" id="UP001312908"/>
    </source>
</evidence>
<keyword evidence="2 6" id="KW-0819">tRNA processing</keyword>
<evidence type="ECO:0000256" key="2">
    <source>
        <dbReference type="ARBA" id="ARBA00022694"/>
    </source>
</evidence>
<evidence type="ECO:0000256" key="5">
    <source>
        <dbReference type="ARBA" id="ARBA00048539"/>
    </source>
</evidence>
<comment type="caution">
    <text evidence="8">The sequence shown here is derived from an EMBL/GenBank/DDBJ whole genome shotgun (WGS) entry which is preliminary data.</text>
</comment>
<organism evidence="8 9">
    <name type="scientific">Sorlinia euscelidii</name>
    <dbReference type="NCBI Taxonomy" id="3081148"/>
    <lineage>
        <taxon>Bacteria</taxon>
        <taxon>Pseudomonadati</taxon>
        <taxon>Pseudomonadota</taxon>
        <taxon>Alphaproteobacteria</taxon>
        <taxon>Acetobacterales</taxon>
        <taxon>Acetobacteraceae</taxon>
        <taxon>Sorlinia</taxon>
    </lineage>
</organism>
<evidence type="ECO:0000256" key="3">
    <source>
        <dbReference type="ARBA" id="ARBA00022741"/>
    </source>
</evidence>
<dbReference type="EMBL" id="JAWJZY010000002">
    <property type="protein sequence ID" value="MEE8658688.1"/>
    <property type="molecule type" value="Genomic_DNA"/>
</dbReference>
<dbReference type="InterPro" id="IPR014729">
    <property type="entry name" value="Rossmann-like_a/b/a_fold"/>
</dbReference>
<feature type="binding site" evidence="6">
    <location>
        <begin position="38"/>
        <end position="43"/>
    </location>
    <ligand>
        <name>ATP</name>
        <dbReference type="ChEBI" id="CHEBI:30616"/>
    </ligand>
</feature>
<evidence type="ECO:0000259" key="7">
    <source>
        <dbReference type="Pfam" id="PF01171"/>
    </source>
</evidence>
<dbReference type="InterPro" id="IPR012795">
    <property type="entry name" value="tRNA_Ile_lys_synt_N"/>
</dbReference>
<accession>A0ABU7U2F3</accession>
<gene>
    <name evidence="6" type="primary">tilS</name>
    <name evidence="8" type="ORF">DOFOFD_06655</name>
</gene>
<dbReference type="Proteomes" id="UP001312908">
    <property type="component" value="Unassembled WGS sequence"/>
</dbReference>
<comment type="domain">
    <text evidence="6">The N-terminal region contains the highly conserved SGGXDS motif, predicted to be a P-loop motif involved in ATP binding.</text>
</comment>
<proteinExistence type="inferred from homology"/>
<evidence type="ECO:0000313" key="8">
    <source>
        <dbReference type="EMBL" id="MEE8658688.1"/>
    </source>
</evidence>
<evidence type="ECO:0000256" key="1">
    <source>
        <dbReference type="ARBA" id="ARBA00022598"/>
    </source>
</evidence>
<dbReference type="SUPFAM" id="SSF52402">
    <property type="entry name" value="Adenine nucleotide alpha hydrolases-like"/>
    <property type="match status" value="1"/>
</dbReference>
<keyword evidence="9" id="KW-1185">Reference proteome</keyword>
<keyword evidence="6" id="KW-0963">Cytoplasm</keyword>
<name>A0ABU7U2F3_9PROT</name>
<comment type="function">
    <text evidence="6">Ligates lysine onto the cytidine present at position 34 of the AUA codon-specific tRNA(Ile) that contains the anticodon CAU, in an ATP-dependent manner. Cytidine is converted to lysidine, thus changing the amino acid specificity of the tRNA from methionine to isoleucine.</text>
</comment>
<evidence type="ECO:0000256" key="4">
    <source>
        <dbReference type="ARBA" id="ARBA00022840"/>
    </source>
</evidence>
<dbReference type="Gene3D" id="3.40.50.620">
    <property type="entry name" value="HUPs"/>
    <property type="match status" value="1"/>
</dbReference>
<keyword evidence="1 6" id="KW-0436">Ligase</keyword>
<comment type="subcellular location">
    <subcellularLocation>
        <location evidence="6">Cytoplasm</location>
    </subcellularLocation>
</comment>
<comment type="catalytic activity">
    <reaction evidence="5 6">
        <text>cytidine(34) in tRNA(Ile2) + L-lysine + ATP = lysidine(34) in tRNA(Ile2) + AMP + diphosphate + H(+)</text>
        <dbReference type="Rhea" id="RHEA:43744"/>
        <dbReference type="Rhea" id="RHEA-COMP:10625"/>
        <dbReference type="Rhea" id="RHEA-COMP:10670"/>
        <dbReference type="ChEBI" id="CHEBI:15378"/>
        <dbReference type="ChEBI" id="CHEBI:30616"/>
        <dbReference type="ChEBI" id="CHEBI:32551"/>
        <dbReference type="ChEBI" id="CHEBI:33019"/>
        <dbReference type="ChEBI" id="CHEBI:82748"/>
        <dbReference type="ChEBI" id="CHEBI:83665"/>
        <dbReference type="ChEBI" id="CHEBI:456215"/>
        <dbReference type="EC" id="6.3.4.19"/>
    </reaction>
</comment>
<dbReference type="InterPro" id="IPR011063">
    <property type="entry name" value="TilS/TtcA_N"/>
</dbReference>
<dbReference type="Pfam" id="PF01171">
    <property type="entry name" value="ATP_bind_3"/>
    <property type="match status" value="1"/>
</dbReference>
<comment type="similarity">
    <text evidence="6">Belongs to the tRNA(Ile)-lysidine synthase family.</text>
</comment>